<evidence type="ECO:0000259" key="2">
    <source>
        <dbReference type="Pfam" id="PF13115"/>
    </source>
</evidence>
<dbReference type="RefSeq" id="WP_380652799.1">
    <property type="nucleotide sequence ID" value="NZ_JBHRVQ010000001.1"/>
</dbReference>
<comment type="caution">
    <text evidence="3">The sequence shown here is derived from an EMBL/GenBank/DDBJ whole genome shotgun (WGS) entry which is preliminary data.</text>
</comment>
<dbReference type="PROSITE" id="PS51257">
    <property type="entry name" value="PROKAR_LIPOPROTEIN"/>
    <property type="match status" value="1"/>
</dbReference>
<evidence type="ECO:0000313" key="3">
    <source>
        <dbReference type="EMBL" id="MFC3387998.1"/>
    </source>
</evidence>
<dbReference type="Pfam" id="PF13115">
    <property type="entry name" value="YtkA"/>
    <property type="match status" value="1"/>
</dbReference>
<name>A0ABV7N573_9STAP</name>
<accession>A0ABV7N573</accession>
<reference evidence="4" key="1">
    <citation type="journal article" date="2019" name="Int. J. Syst. Evol. Microbiol.">
        <title>The Global Catalogue of Microorganisms (GCM) 10K type strain sequencing project: providing services to taxonomists for standard genome sequencing and annotation.</title>
        <authorList>
            <consortium name="The Broad Institute Genomics Platform"/>
            <consortium name="The Broad Institute Genome Sequencing Center for Infectious Disease"/>
            <person name="Wu L."/>
            <person name="Ma J."/>
        </authorList>
    </citation>
    <scope>NUCLEOTIDE SEQUENCE [LARGE SCALE GENOMIC DNA]</scope>
    <source>
        <strain evidence="4">CCM 7756</strain>
    </source>
</reference>
<gene>
    <name evidence="3" type="ORF">ACFOEO_05200</name>
</gene>
<keyword evidence="4" id="KW-1185">Reference proteome</keyword>
<evidence type="ECO:0000313" key="4">
    <source>
        <dbReference type="Proteomes" id="UP001595637"/>
    </source>
</evidence>
<sequence>MKKILALIFSTSLLSACNLVGVQTHDMYNNLPDAAVSVDMTSLTEKESDLPVDVYVYLDEVPVSDADVSIRIWNIRESDETASSTDLTYSEDGRYTADVNIAEDGLYLLETNVTHPNLDAHPVHYFTLGEIDMFESMLLEDLVDDDEIDIPGHH</sequence>
<feature type="signal peptide" evidence="1">
    <location>
        <begin position="1"/>
        <end position="21"/>
    </location>
</feature>
<keyword evidence="1" id="KW-0732">Signal</keyword>
<feature type="chain" id="PRO_5046437924" evidence="1">
    <location>
        <begin position="22"/>
        <end position="154"/>
    </location>
</feature>
<organism evidence="3 4">
    <name type="scientific">Salinicoccus sesuvii</name>
    <dbReference type="NCBI Taxonomy" id="868281"/>
    <lineage>
        <taxon>Bacteria</taxon>
        <taxon>Bacillati</taxon>
        <taxon>Bacillota</taxon>
        <taxon>Bacilli</taxon>
        <taxon>Bacillales</taxon>
        <taxon>Staphylococcaceae</taxon>
        <taxon>Salinicoccus</taxon>
    </lineage>
</organism>
<dbReference type="EMBL" id="JBHRVQ010000001">
    <property type="protein sequence ID" value="MFC3387998.1"/>
    <property type="molecule type" value="Genomic_DNA"/>
</dbReference>
<protein>
    <submittedName>
        <fullName evidence="3">FixH family protein</fullName>
    </submittedName>
</protein>
<proteinExistence type="predicted"/>
<dbReference type="InterPro" id="IPR032693">
    <property type="entry name" value="YtkA-like_dom"/>
</dbReference>
<dbReference type="Proteomes" id="UP001595637">
    <property type="component" value="Unassembled WGS sequence"/>
</dbReference>
<evidence type="ECO:0000256" key="1">
    <source>
        <dbReference type="SAM" id="SignalP"/>
    </source>
</evidence>
<feature type="domain" description="YtkA-like" evidence="2">
    <location>
        <begin position="53"/>
        <end position="108"/>
    </location>
</feature>